<dbReference type="Proteomes" id="UP000256977">
    <property type="component" value="Unassembled WGS sequence"/>
</dbReference>
<feature type="compositionally biased region" description="Gly residues" evidence="1">
    <location>
        <begin position="64"/>
        <end position="88"/>
    </location>
</feature>
<proteinExistence type="predicted"/>
<name>A0A3D9JS71_9BACL</name>
<dbReference type="PANTHER" id="PTHR43308:SF5">
    <property type="entry name" value="S-LAYER PROTEIN _ PEPTIDOGLYCAN ENDO-BETA-N-ACETYLGLUCOSAMINIDASE"/>
    <property type="match status" value="1"/>
</dbReference>
<dbReference type="Pfam" id="PF00395">
    <property type="entry name" value="SLH"/>
    <property type="match status" value="3"/>
</dbReference>
<dbReference type="InterPro" id="IPR001119">
    <property type="entry name" value="SLH_dom"/>
</dbReference>
<feature type="region of interest" description="Disordered" evidence="1">
    <location>
        <begin position="63"/>
        <end position="111"/>
    </location>
</feature>
<evidence type="ECO:0000313" key="4">
    <source>
        <dbReference type="Proteomes" id="UP000256977"/>
    </source>
</evidence>
<feature type="domain" description="SLH" evidence="2">
    <location>
        <begin position="108"/>
        <end position="171"/>
    </location>
</feature>
<keyword evidence="4" id="KW-1185">Reference proteome</keyword>
<comment type="caution">
    <text evidence="3">The sequence shown here is derived from an EMBL/GenBank/DDBJ whole genome shotgun (WGS) entry which is preliminary data.</text>
</comment>
<reference evidence="3 4" key="1">
    <citation type="submission" date="2018-07" db="EMBL/GenBank/DDBJ databases">
        <title>Genomic Encyclopedia of Type Strains, Phase III (KMG-III): the genomes of soil and plant-associated and newly described type strains.</title>
        <authorList>
            <person name="Whitman W."/>
        </authorList>
    </citation>
    <scope>NUCLEOTIDE SEQUENCE [LARGE SCALE GENOMIC DNA]</scope>
    <source>
        <strain evidence="3 4">CECT 7287</strain>
    </source>
</reference>
<evidence type="ECO:0000256" key="1">
    <source>
        <dbReference type="SAM" id="MobiDB-lite"/>
    </source>
</evidence>
<dbReference type="Gene3D" id="2.60.40.3440">
    <property type="match status" value="1"/>
</dbReference>
<dbReference type="PANTHER" id="PTHR43308">
    <property type="entry name" value="OUTER MEMBRANE PROTEIN ALPHA-RELATED"/>
    <property type="match status" value="1"/>
</dbReference>
<dbReference type="AlphaFoldDB" id="A0A3D9JS71"/>
<gene>
    <name evidence="3" type="ORF">DFP98_11024</name>
</gene>
<sequence length="287" mass="30639">MDARQGLILDEPAQGTVRVERHSNQFIYTPKNGASGTDTFTYYAIDGKDRSNYATVTIALDEQQGGGETPPGNEGGGTQSGNGGGGTSPGNREEETPVENGGEETPLGSNIEFNDIQGHWAKASIMEAARRGIIVGYKDGTFRPQQTVTRAQFIVMLQRALGLEGSESSRSFTDLQTVGAWAHSPLLKTVEAGWLTGYPDGTVRPNAPLTRTMMAMIIAKALELQPGDAQQVSFADAEDIPAWGKAAVEAARSKGLIRGQASNRFNPDATTTRAEAATLILRLLELE</sequence>
<dbReference type="InterPro" id="IPR051465">
    <property type="entry name" value="Cell_Envelope_Struct_Comp"/>
</dbReference>
<protein>
    <submittedName>
        <fullName evidence="3">S-layer family protein</fullName>
    </submittedName>
</protein>
<feature type="domain" description="SLH" evidence="2">
    <location>
        <begin position="172"/>
        <end position="230"/>
    </location>
</feature>
<accession>A0A3D9JS71</accession>
<dbReference type="EMBL" id="QRDZ01000010">
    <property type="protein sequence ID" value="RED76805.1"/>
    <property type="molecule type" value="Genomic_DNA"/>
</dbReference>
<evidence type="ECO:0000259" key="2">
    <source>
        <dbReference type="PROSITE" id="PS51272"/>
    </source>
</evidence>
<dbReference type="Pfam" id="PF17963">
    <property type="entry name" value="Big_9"/>
    <property type="match status" value="1"/>
</dbReference>
<organism evidence="3 4">
    <name type="scientific">Cohnella phaseoli</name>
    <dbReference type="NCBI Taxonomy" id="456490"/>
    <lineage>
        <taxon>Bacteria</taxon>
        <taxon>Bacillati</taxon>
        <taxon>Bacillota</taxon>
        <taxon>Bacilli</taxon>
        <taxon>Bacillales</taxon>
        <taxon>Paenibacillaceae</taxon>
        <taxon>Cohnella</taxon>
    </lineage>
</organism>
<dbReference type="OrthoDB" id="504962at2"/>
<feature type="domain" description="SLH" evidence="2">
    <location>
        <begin position="231"/>
        <end position="287"/>
    </location>
</feature>
<evidence type="ECO:0000313" key="3">
    <source>
        <dbReference type="EMBL" id="RED76805.1"/>
    </source>
</evidence>
<dbReference type="PROSITE" id="PS51272">
    <property type="entry name" value="SLH"/>
    <property type="match status" value="3"/>
</dbReference>